<dbReference type="EMBL" id="MFBH01000051">
    <property type="protein sequence ID" value="OGD98229.1"/>
    <property type="molecule type" value="Genomic_DNA"/>
</dbReference>
<dbReference type="AlphaFoldDB" id="A0A1F5H2C9"/>
<sequence length="97" mass="11265">MSQTLTNFPKDKRFTLGNKLDHLTLEIIESVIAAGYSAREQKYNHLEKAQLHLEITKILIRLALDTKVLDNRKYIQLQQTLLEIGKMLGGWKRSLKM</sequence>
<dbReference type="Proteomes" id="UP000178393">
    <property type="component" value="Unassembled WGS sequence"/>
</dbReference>
<dbReference type="Pfam" id="PF22296">
    <property type="entry name" value="bAvd"/>
    <property type="match status" value="1"/>
</dbReference>
<dbReference type="SUPFAM" id="SSF158446">
    <property type="entry name" value="IVS-encoded protein-like"/>
    <property type="match status" value="1"/>
</dbReference>
<evidence type="ECO:0000313" key="3">
    <source>
        <dbReference type="Proteomes" id="UP000178393"/>
    </source>
</evidence>
<reference evidence="2 3" key="1">
    <citation type="journal article" date="2016" name="Nat. Commun.">
        <title>Thousands of microbial genomes shed light on interconnected biogeochemical processes in an aquifer system.</title>
        <authorList>
            <person name="Anantharaman K."/>
            <person name="Brown C.T."/>
            <person name="Hug L.A."/>
            <person name="Sharon I."/>
            <person name="Castelle C.J."/>
            <person name="Probst A.J."/>
            <person name="Thomas B.C."/>
            <person name="Singh A."/>
            <person name="Wilkins M.J."/>
            <person name="Karaoz U."/>
            <person name="Brodie E.L."/>
            <person name="Williams K.H."/>
            <person name="Hubbard S.S."/>
            <person name="Banfield J.F."/>
        </authorList>
    </citation>
    <scope>NUCLEOTIDE SEQUENCE [LARGE SCALE GENOMIC DNA]</scope>
</reference>
<organism evidence="2 3">
    <name type="scientific">Candidatus Curtissbacteria bacterium RIFCSPHIGHO2_12_41_11</name>
    <dbReference type="NCBI Taxonomy" id="1797718"/>
    <lineage>
        <taxon>Bacteria</taxon>
        <taxon>Candidatus Curtissiibacteriota</taxon>
    </lineage>
</organism>
<name>A0A1F5H2C9_9BACT</name>
<evidence type="ECO:0000259" key="1">
    <source>
        <dbReference type="Pfam" id="PF22296"/>
    </source>
</evidence>
<feature type="domain" description="bAvd-like" evidence="1">
    <location>
        <begin position="4"/>
        <end position="94"/>
    </location>
</feature>
<gene>
    <name evidence="2" type="ORF">A2W45_03170</name>
</gene>
<accession>A0A1F5H2C9</accession>
<protein>
    <recommendedName>
        <fullName evidence="1">bAvd-like domain-containing protein</fullName>
    </recommendedName>
</protein>
<dbReference type="CDD" id="cd16376">
    <property type="entry name" value="Avd_like"/>
    <property type="match status" value="1"/>
</dbReference>
<dbReference type="InterPro" id="IPR055360">
    <property type="entry name" value="bAvd"/>
</dbReference>
<evidence type="ECO:0000313" key="2">
    <source>
        <dbReference type="EMBL" id="OGD98229.1"/>
    </source>
</evidence>
<proteinExistence type="predicted"/>
<comment type="caution">
    <text evidence="2">The sequence shown here is derived from an EMBL/GenBank/DDBJ whole genome shotgun (WGS) entry which is preliminary data.</text>
</comment>
<dbReference type="InterPro" id="IPR036583">
    <property type="entry name" value="23S_rRNA_IVS_sf"/>
</dbReference>
<dbReference type="Gene3D" id="1.20.1440.60">
    <property type="entry name" value="23S rRNA-intervening sequence"/>
    <property type="match status" value="1"/>
</dbReference>